<keyword evidence="1 2" id="KW-0694">RNA-binding</keyword>
<organism evidence="5 6">
    <name type="scientific">Carex littledalei</name>
    <dbReference type="NCBI Taxonomy" id="544730"/>
    <lineage>
        <taxon>Eukaryota</taxon>
        <taxon>Viridiplantae</taxon>
        <taxon>Streptophyta</taxon>
        <taxon>Embryophyta</taxon>
        <taxon>Tracheophyta</taxon>
        <taxon>Spermatophyta</taxon>
        <taxon>Magnoliopsida</taxon>
        <taxon>Liliopsida</taxon>
        <taxon>Poales</taxon>
        <taxon>Cyperaceae</taxon>
        <taxon>Cyperoideae</taxon>
        <taxon>Cariceae</taxon>
        <taxon>Carex</taxon>
        <taxon>Carex subgen. Euthyceras</taxon>
    </lineage>
</organism>
<evidence type="ECO:0000256" key="2">
    <source>
        <dbReference type="PROSITE-ProRule" id="PRU00176"/>
    </source>
</evidence>
<dbReference type="SMART" id="SM00360">
    <property type="entry name" value="RRM"/>
    <property type="match status" value="1"/>
</dbReference>
<dbReference type="InterPro" id="IPR012677">
    <property type="entry name" value="Nucleotide-bd_a/b_plait_sf"/>
</dbReference>
<dbReference type="Pfam" id="PF00076">
    <property type="entry name" value="RRM_1"/>
    <property type="match status" value="1"/>
</dbReference>
<gene>
    <name evidence="5" type="ORF">FCM35_KLT17988</name>
</gene>
<protein>
    <submittedName>
        <fullName evidence="5">Glycine-rich RNA-binding protein 4</fullName>
    </submittedName>
</protein>
<dbReference type="AlphaFoldDB" id="A0A833RKA1"/>
<keyword evidence="6" id="KW-1185">Reference proteome</keyword>
<comment type="caution">
    <text evidence="5">The sequence shown here is derived from an EMBL/GenBank/DDBJ whole genome shotgun (WGS) entry which is preliminary data.</text>
</comment>
<feature type="compositionally biased region" description="Gly residues" evidence="3">
    <location>
        <begin position="99"/>
        <end position="114"/>
    </location>
</feature>
<dbReference type="Proteomes" id="UP000623129">
    <property type="component" value="Unassembled WGS sequence"/>
</dbReference>
<evidence type="ECO:0000259" key="4">
    <source>
        <dbReference type="PROSITE" id="PS50102"/>
    </source>
</evidence>
<sequence length="142" mass="14360">MAFRNMLGSLVRQGYLTGGVLGGPVPTSSMLNSVRYMGTKLFVGARVITDRDTGRSRGFGFISFDTDEAAQSALSSMDGQELQGRNIRVSFANERPAGGFRGGDRGSGGGYGGGGGGGYRGFGGGYGGSGGGYGGSAGQNDF</sequence>
<reference evidence="5" key="1">
    <citation type="submission" date="2020-01" db="EMBL/GenBank/DDBJ databases">
        <title>Genome sequence of Kobresia littledalei, the first chromosome-level genome in the family Cyperaceae.</title>
        <authorList>
            <person name="Qu G."/>
        </authorList>
    </citation>
    <scope>NUCLEOTIDE SEQUENCE</scope>
    <source>
        <strain evidence="5">C.B.Clarke</strain>
        <tissue evidence="5">Leaf</tissue>
    </source>
</reference>
<dbReference type="PROSITE" id="PS50102">
    <property type="entry name" value="RRM"/>
    <property type="match status" value="1"/>
</dbReference>
<dbReference type="PANTHER" id="PTHR48027">
    <property type="entry name" value="HETEROGENEOUS NUCLEAR RIBONUCLEOPROTEIN 87F-RELATED"/>
    <property type="match status" value="1"/>
</dbReference>
<dbReference type="SUPFAM" id="SSF54928">
    <property type="entry name" value="RNA-binding domain, RBD"/>
    <property type="match status" value="1"/>
</dbReference>
<accession>A0A833RKA1</accession>
<evidence type="ECO:0000313" key="6">
    <source>
        <dbReference type="Proteomes" id="UP000623129"/>
    </source>
</evidence>
<dbReference type="OrthoDB" id="439808at2759"/>
<dbReference type="InterPro" id="IPR052462">
    <property type="entry name" value="SLIRP/GR-RBP-like"/>
</dbReference>
<evidence type="ECO:0000256" key="3">
    <source>
        <dbReference type="SAM" id="MobiDB-lite"/>
    </source>
</evidence>
<feature type="domain" description="RRM" evidence="4">
    <location>
        <begin position="45"/>
        <end position="94"/>
    </location>
</feature>
<dbReference type="EMBL" id="SWLB01000006">
    <property type="protein sequence ID" value="KAF3337401.1"/>
    <property type="molecule type" value="Genomic_DNA"/>
</dbReference>
<dbReference type="Gene3D" id="3.30.70.330">
    <property type="match status" value="1"/>
</dbReference>
<name>A0A833RKA1_9POAL</name>
<feature type="region of interest" description="Disordered" evidence="3">
    <location>
        <begin position="93"/>
        <end position="114"/>
    </location>
</feature>
<evidence type="ECO:0000256" key="1">
    <source>
        <dbReference type="ARBA" id="ARBA00022884"/>
    </source>
</evidence>
<proteinExistence type="predicted"/>
<dbReference type="InterPro" id="IPR000504">
    <property type="entry name" value="RRM_dom"/>
</dbReference>
<dbReference type="InterPro" id="IPR035979">
    <property type="entry name" value="RBD_domain_sf"/>
</dbReference>
<evidence type="ECO:0000313" key="5">
    <source>
        <dbReference type="EMBL" id="KAF3337401.1"/>
    </source>
</evidence>
<dbReference type="GO" id="GO:0003723">
    <property type="term" value="F:RNA binding"/>
    <property type="evidence" value="ECO:0007669"/>
    <property type="project" value="UniProtKB-UniRule"/>
</dbReference>